<organism evidence="3 4">
    <name type="scientific">Azoarcus sp. (strain BH72)</name>
    <dbReference type="NCBI Taxonomy" id="418699"/>
    <lineage>
        <taxon>Bacteria</taxon>
        <taxon>Pseudomonadati</taxon>
        <taxon>Pseudomonadota</taxon>
        <taxon>Betaproteobacteria</taxon>
        <taxon>Rhodocyclales</taxon>
        <taxon>Zoogloeaceae</taxon>
        <taxon>Azoarcus</taxon>
    </lineage>
</organism>
<evidence type="ECO:0000259" key="2">
    <source>
        <dbReference type="PROSITE" id="PS50011"/>
    </source>
</evidence>
<dbReference type="PROSITE" id="PS00107">
    <property type="entry name" value="PROTEIN_KINASE_ATP"/>
    <property type="match status" value="1"/>
</dbReference>
<feature type="domain" description="Protein kinase" evidence="2">
    <location>
        <begin position="39"/>
        <end position="327"/>
    </location>
</feature>
<protein>
    <recommendedName>
        <fullName evidence="2">Protein kinase domain-containing protein</fullName>
    </recommendedName>
</protein>
<dbReference type="PANTHER" id="PTHR44329:SF214">
    <property type="entry name" value="PROTEIN KINASE DOMAIN-CONTAINING PROTEIN"/>
    <property type="match status" value="1"/>
</dbReference>
<dbReference type="KEGG" id="azo:azo3073"/>
<dbReference type="SUPFAM" id="SSF56112">
    <property type="entry name" value="Protein kinase-like (PK-like)"/>
    <property type="match status" value="1"/>
</dbReference>
<feature type="binding site" evidence="1">
    <location>
        <position position="67"/>
    </location>
    <ligand>
        <name>ATP</name>
        <dbReference type="ChEBI" id="CHEBI:30616"/>
    </ligand>
</feature>
<evidence type="ECO:0000313" key="4">
    <source>
        <dbReference type="Proteomes" id="UP000002588"/>
    </source>
</evidence>
<dbReference type="InterPro" id="IPR017441">
    <property type="entry name" value="Protein_kinase_ATP_BS"/>
</dbReference>
<accession>A1KA34</accession>
<dbReference type="GO" id="GO:0004674">
    <property type="term" value="F:protein serine/threonine kinase activity"/>
    <property type="evidence" value="ECO:0007669"/>
    <property type="project" value="TreeGrafter"/>
</dbReference>
<dbReference type="STRING" id="62928.azo3073"/>
<dbReference type="InterPro" id="IPR011009">
    <property type="entry name" value="Kinase-like_dom_sf"/>
</dbReference>
<keyword evidence="1" id="KW-0067">ATP-binding</keyword>
<dbReference type="Proteomes" id="UP000002588">
    <property type="component" value="Chromosome"/>
</dbReference>
<dbReference type="GO" id="GO:0005524">
    <property type="term" value="F:ATP binding"/>
    <property type="evidence" value="ECO:0007669"/>
    <property type="project" value="UniProtKB-UniRule"/>
</dbReference>
<sequence length="484" mass="54446">MACLARWGLTLRARRPARKAAQAPQLHVRNLLETFHMKLKLIKKLGDGAFADVWRALDELDREVAVKVIRPANVGVADALAHAKALARASHPNVVAVHTLETITDPDTGDSVDCVVMELLHGHTLSERLQGNKLTLPELHSIGTGIISGLRHIHNQGMTHGDLHEENVMIVGDVAKVIDILYLASLAALTTEKRETKLKRDLLSLRLLLQLLIKDSELDPAEATEFNNLIEVDADIDDIEFAFRKIVTPENVKDNARVVEHIFARVAEEGFVEGPEYAEALVEETPSSAMLPLLKRLISEKGYESKHRDYVELVWYQLANDEKVLFLQHLGASIDQETPKGRYWPNLRLLSALGKEAWNGLPLRVRIRLEGLIVKDVLAGHKDIHSAQAVSGGSLGTYARSLWRRFRKPEDLADNLISLLRQNWYTQNYVGEYFLNSVPEIARVTKRRDEFIKALRVAVANDARLIVRKIDNLPDDWVEEIQGN</sequence>
<reference evidence="3 4" key="1">
    <citation type="journal article" date="2006" name="Nat. Biotechnol.">
        <title>Complete genome of the mutualistic, N2-fixing grass endophyte Azoarcus sp. strain BH72.</title>
        <authorList>
            <person name="Krause A."/>
            <person name="Ramakumar A."/>
            <person name="Bartels D."/>
            <person name="Battistoni F."/>
            <person name="Bekel T."/>
            <person name="Boch J."/>
            <person name="Boehm M."/>
            <person name="Friedrich F."/>
            <person name="Hurek T."/>
            <person name="Krause L."/>
            <person name="Linke B."/>
            <person name="McHardy A.C."/>
            <person name="Sarkar A."/>
            <person name="Schneiker S."/>
            <person name="Syed A.A."/>
            <person name="Thauer R."/>
            <person name="Vorhoelter F.-J."/>
            <person name="Weidner S."/>
            <person name="Puehler A."/>
            <person name="Reinhold-Hurek B."/>
            <person name="Kaiser O."/>
            <person name="Goesmann A."/>
        </authorList>
    </citation>
    <scope>NUCLEOTIDE SEQUENCE [LARGE SCALE GENOMIC DNA]</scope>
    <source>
        <strain evidence="3 4">BH72</strain>
    </source>
</reference>
<dbReference type="InterPro" id="IPR051681">
    <property type="entry name" value="Ser/Thr_Kinases-Pseudokinases"/>
</dbReference>
<dbReference type="AlphaFoldDB" id="A1KA34"/>
<proteinExistence type="predicted"/>
<dbReference type="PROSITE" id="PS50011">
    <property type="entry name" value="PROTEIN_KINASE_DOM"/>
    <property type="match status" value="1"/>
</dbReference>
<dbReference type="InterPro" id="IPR000719">
    <property type="entry name" value="Prot_kinase_dom"/>
</dbReference>
<dbReference type="Pfam" id="PF00069">
    <property type="entry name" value="Pkinase"/>
    <property type="match status" value="1"/>
</dbReference>
<keyword evidence="4" id="KW-1185">Reference proteome</keyword>
<evidence type="ECO:0000256" key="1">
    <source>
        <dbReference type="PROSITE-ProRule" id="PRU10141"/>
    </source>
</evidence>
<dbReference type="eggNOG" id="COG0515">
    <property type="taxonomic scope" value="Bacteria"/>
</dbReference>
<dbReference type="HOGENOM" id="CLU_563433_0_0_4"/>
<name>A1KA34_AZOSB</name>
<gene>
    <name evidence="3" type="ordered locus">azo3073</name>
</gene>
<dbReference type="Gene3D" id="1.10.510.10">
    <property type="entry name" value="Transferase(Phosphotransferase) domain 1"/>
    <property type="match status" value="1"/>
</dbReference>
<dbReference type="EMBL" id="AM406670">
    <property type="protein sequence ID" value="CAL95690.1"/>
    <property type="molecule type" value="Genomic_DNA"/>
</dbReference>
<dbReference type="PANTHER" id="PTHR44329">
    <property type="entry name" value="SERINE/THREONINE-PROTEIN KINASE TNNI3K-RELATED"/>
    <property type="match status" value="1"/>
</dbReference>
<keyword evidence="1" id="KW-0547">Nucleotide-binding</keyword>
<evidence type="ECO:0000313" key="3">
    <source>
        <dbReference type="EMBL" id="CAL95690.1"/>
    </source>
</evidence>